<gene>
    <name evidence="23" type="ORF">Fmac_022261</name>
</gene>
<dbReference type="FunFam" id="1.20.245.10:FF:000002">
    <property type="entry name" value="Lipoxygenase"/>
    <property type="match status" value="1"/>
</dbReference>
<keyword evidence="13 19" id="KW-0223">Dioxygenase</keyword>
<sequence>MAMQQMNILSNPSSSYLILQKPCMGGITNPTCLQVWSRPSSFPKQKRVTTTGTDHCRRSKIKAVAVSTEADEVQKKAAKVKATITVQPTVGGFLSQLTSGLERGLDDIKDLFGQSLLLELVSADLDPETKQEKETIKDYAHKTHQSTEAITYVAEFEVPESFGQVAALLVENEHHKEMFIKDIVLDGFILGPLTFSCYSWVHSKFDNPVKRVFFSSNKSYLPSETPEGVERLRKEELEHLRGNGVGERKSYERIYDYDVYNDLGDPDSSDALKRPVLGGSQHPYPRRCRTGRARCDKDPLSEKRSNSVYVPRDESFSEVKQLTFSTKTVYSALHALVPAVRTAIVDQNLGFPVFSAIDDLFDEGLSLPPLKGKGILNNLLPRLVKFIKDTEDEILRFEPPATMDKDRFFWLRDEEFARQTLAGVNPCCIELVTEWPLKSKLDPKVYGPAESAITTEIIEREIKGFLTVQEAVKQKKLFILDYHDLLLPLVKDVRELEGTTLYGSRTVFFLTHEGTLRPLAIELTRPPMEGKPQWKQVFTPCWHSTGVWLWRLAKLHVLAHDSGYHQLVSHWLRTHCAVEPYILAANRQLSAMHPIYRLLHPHFRYTMEINALAREALINANGIIETGFTPGKFSILLSSIVYDKLWQFNLQSLPEDLIHRGMAVKDENAPHGLKLTVEDYPYANDGLVLWDTLKGWFSDYVHRYYPDDGAVGSDKELQAWWEEIRTLGHADKKDEPWWPELKTKDDLIGIVTTIAWTTSGHHAAVNFGQFSFGGYFPNRPTIARNKMPVEDPEDPEWELFLQKPEVTMLKCFPSQIQATVVMTVLDILSNHSPDEEYLGETVEAAWEKDPLVKAAFEKFRGKLIELEGLIDERNADRSKRNRNGAGIVPYELLKPTSDSGVTARGVPYSISI</sequence>
<evidence type="ECO:0000313" key="24">
    <source>
        <dbReference type="Proteomes" id="UP001603857"/>
    </source>
</evidence>
<dbReference type="PROSITE" id="PS00711">
    <property type="entry name" value="LIPOXYGENASE_1"/>
    <property type="match status" value="1"/>
</dbReference>
<keyword evidence="17 20" id="KW-0275">Fatty acid biosynthesis</keyword>
<reference evidence="23 24" key="1">
    <citation type="submission" date="2024-08" db="EMBL/GenBank/DDBJ databases">
        <title>Insights into the chromosomal genome structure of Flemingia macrophylla.</title>
        <authorList>
            <person name="Ding Y."/>
            <person name="Zhao Y."/>
            <person name="Bi W."/>
            <person name="Wu M."/>
            <person name="Zhao G."/>
            <person name="Gong Y."/>
            <person name="Li W."/>
            <person name="Zhang P."/>
        </authorList>
    </citation>
    <scope>NUCLEOTIDE SEQUENCE [LARGE SCALE GENOMIC DNA]</scope>
    <source>
        <strain evidence="23">DYQJB</strain>
        <tissue evidence="23">Leaf</tissue>
    </source>
</reference>
<dbReference type="Gene3D" id="1.20.245.10">
    <property type="entry name" value="Lipoxygenase-1, Domain 5"/>
    <property type="match status" value="1"/>
</dbReference>
<dbReference type="InterPro" id="IPR036226">
    <property type="entry name" value="LipOase_C_sf"/>
</dbReference>
<evidence type="ECO:0000256" key="5">
    <source>
        <dbReference type="ARBA" id="ARBA00022490"/>
    </source>
</evidence>
<dbReference type="InterPro" id="IPR036392">
    <property type="entry name" value="PLAT/LH2_dom_sf"/>
</dbReference>
<evidence type="ECO:0000256" key="6">
    <source>
        <dbReference type="ARBA" id="ARBA00022516"/>
    </source>
</evidence>
<dbReference type="Gene3D" id="4.10.372.10">
    <property type="entry name" value="Lipoxygenase-1, Domain 3"/>
    <property type="match status" value="1"/>
</dbReference>
<protein>
    <recommendedName>
        <fullName evidence="20">Lipoxygenase</fullName>
        <ecNumber evidence="20">1.13.11.-</ecNumber>
    </recommendedName>
</protein>
<evidence type="ECO:0000256" key="13">
    <source>
        <dbReference type="ARBA" id="ARBA00022964"/>
    </source>
</evidence>
<dbReference type="Pfam" id="PF00305">
    <property type="entry name" value="Lipoxygenase"/>
    <property type="match status" value="1"/>
</dbReference>
<comment type="subcellular location">
    <subcellularLocation>
        <location evidence="3">Cytoplasm</location>
    </subcellularLocation>
    <subcellularLocation>
        <location evidence="2">Plastid</location>
        <location evidence="2">Chloroplast</location>
    </subcellularLocation>
</comment>
<comment type="caution">
    <text evidence="18">Lacks conserved residue(s) required for the propagation of feature annotation.</text>
</comment>
<comment type="pathway">
    <text evidence="20">Lipid metabolism; oxylipin biosynthesis.</text>
</comment>
<dbReference type="SUPFAM" id="SSF48484">
    <property type="entry name" value="Lipoxigenase"/>
    <property type="match status" value="1"/>
</dbReference>
<dbReference type="InterPro" id="IPR042057">
    <property type="entry name" value="Lipoxy_PLAT/LH2"/>
</dbReference>
<evidence type="ECO:0000259" key="22">
    <source>
        <dbReference type="PROSITE" id="PS51393"/>
    </source>
</evidence>
<dbReference type="PROSITE" id="PS00081">
    <property type="entry name" value="LIPOXYGENASE_2"/>
    <property type="match status" value="1"/>
</dbReference>
<dbReference type="InterPro" id="IPR027433">
    <property type="entry name" value="Lipoxygenase_dom_3"/>
</dbReference>
<dbReference type="FunFam" id="3.10.450.60:FF:000005">
    <property type="entry name" value="Lipoxygenase"/>
    <property type="match status" value="1"/>
</dbReference>
<evidence type="ECO:0000256" key="3">
    <source>
        <dbReference type="ARBA" id="ARBA00004496"/>
    </source>
</evidence>
<keyword evidence="5" id="KW-0963">Cytoplasm</keyword>
<keyword evidence="10 20" id="KW-0925">Oxylipin biosynthesis</keyword>
<organism evidence="23 24">
    <name type="scientific">Flemingia macrophylla</name>
    <dbReference type="NCBI Taxonomy" id="520843"/>
    <lineage>
        <taxon>Eukaryota</taxon>
        <taxon>Viridiplantae</taxon>
        <taxon>Streptophyta</taxon>
        <taxon>Embryophyta</taxon>
        <taxon>Tracheophyta</taxon>
        <taxon>Spermatophyta</taxon>
        <taxon>Magnoliopsida</taxon>
        <taxon>eudicotyledons</taxon>
        <taxon>Gunneridae</taxon>
        <taxon>Pentapetalae</taxon>
        <taxon>rosids</taxon>
        <taxon>fabids</taxon>
        <taxon>Fabales</taxon>
        <taxon>Fabaceae</taxon>
        <taxon>Papilionoideae</taxon>
        <taxon>50 kb inversion clade</taxon>
        <taxon>NPAAA clade</taxon>
        <taxon>indigoferoid/millettioid clade</taxon>
        <taxon>Phaseoleae</taxon>
        <taxon>Flemingia</taxon>
    </lineage>
</organism>
<name>A0ABD1LZ80_9FABA</name>
<dbReference type="PANTHER" id="PTHR11771">
    <property type="entry name" value="LIPOXYGENASE"/>
    <property type="match status" value="1"/>
</dbReference>
<evidence type="ECO:0000256" key="16">
    <source>
        <dbReference type="ARBA" id="ARBA00023098"/>
    </source>
</evidence>
<evidence type="ECO:0000256" key="15">
    <source>
        <dbReference type="ARBA" id="ARBA00023004"/>
    </source>
</evidence>
<evidence type="ECO:0000256" key="4">
    <source>
        <dbReference type="ARBA" id="ARBA00009419"/>
    </source>
</evidence>
<accession>A0ABD1LZ80</accession>
<evidence type="ECO:0000313" key="23">
    <source>
        <dbReference type="EMBL" id="KAL2328834.1"/>
    </source>
</evidence>
<evidence type="ECO:0000256" key="7">
    <source>
        <dbReference type="ARBA" id="ARBA00022528"/>
    </source>
</evidence>
<dbReference type="InterPro" id="IPR020833">
    <property type="entry name" value="LipOase_Fe_BS"/>
</dbReference>
<dbReference type="GO" id="GO:0031408">
    <property type="term" value="P:oxylipin biosynthetic process"/>
    <property type="evidence" value="ECO:0007669"/>
    <property type="project" value="UniProtKB-UniRule"/>
</dbReference>
<dbReference type="InterPro" id="IPR013819">
    <property type="entry name" value="LipOase_C"/>
</dbReference>
<keyword evidence="15 19" id="KW-0408">Iron</keyword>
<evidence type="ECO:0000256" key="9">
    <source>
        <dbReference type="ARBA" id="ARBA00022723"/>
    </source>
</evidence>
<comment type="function">
    <text evidence="20">Plant lipoxygenase may be involved in a number of diverse aspects of plant physiology including growth and development, pest resistance, and senescence or responses to wounding.</text>
</comment>
<dbReference type="GO" id="GO:0046872">
    <property type="term" value="F:metal ion binding"/>
    <property type="evidence" value="ECO:0007669"/>
    <property type="project" value="UniProtKB-UniRule"/>
</dbReference>
<evidence type="ECO:0000256" key="12">
    <source>
        <dbReference type="ARBA" id="ARBA00022946"/>
    </source>
</evidence>
<dbReference type="AlphaFoldDB" id="A0ABD1LZ80"/>
<dbReference type="PROSITE" id="PS51393">
    <property type="entry name" value="LIPOXYGENASE_3"/>
    <property type="match status" value="1"/>
</dbReference>
<dbReference type="Gene3D" id="2.60.60.20">
    <property type="entry name" value="PLAT/LH2 domain"/>
    <property type="match status" value="1"/>
</dbReference>
<keyword evidence="9 19" id="KW-0479">Metal-binding</keyword>
<dbReference type="InterPro" id="IPR000907">
    <property type="entry name" value="LipOase"/>
</dbReference>
<evidence type="ECO:0000259" key="21">
    <source>
        <dbReference type="PROSITE" id="PS50095"/>
    </source>
</evidence>
<dbReference type="Proteomes" id="UP001603857">
    <property type="component" value="Unassembled WGS sequence"/>
</dbReference>
<keyword evidence="24" id="KW-1185">Reference proteome</keyword>
<dbReference type="PRINTS" id="PR00468">
    <property type="entry name" value="PLTLPOXGNASE"/>
</dbReference>
<evidence type="ECO:0000256" key="14">
    <source>
        <dbReference type="ARBA" id="ARBA00023002"/>
    </source>
</evidence>
<evidence type="ECO:0000256" key="1">
    <source>
        <dbReference type="ARBA" id="ARBA00001962"/>
    </source>
</evidence>
<dbReference type="PRINTS" id="PR00087">
    <property type="entry name" value="LIPOXYGENASE"/>
</dbReference>
<dbReference type="Gene3D" id="3.10.450.60">
    <property type="match status" value="1"/>
</dbReference>
<feature type="domain" description="Lipoxygenase" evidence="22">
    <location>
        <begin position="219"/>
        <end position="912"/>
    </location>
</feature>
<dbReference type="GO" id="GO:0006633">
    <property type="term" value="P:fatty acid biosynthetic process"/>
    <property type="evidence" value="ECO:0007669"/>
    <property type="project" value="UniProtKB-KW"/>
</dbReference>
<keyword evidence="16" id="KW-0443">Lipid metabolism</keyword>
<dbReference type="PROSITE" id="PS50095">
    <property type="entry name" value="PLAT"/>
    <property type="match status" value="1"/>
</dbReference>
<dbReference type="SMART" id="SM00308">
    <property type="entry name" value="LH2"/>
    <property type="match status" value="1"/>
</dbReference>
<evidence type="ECO:0000256" key="10">
    <source>
        <dbReference type="ARBA" id="ARBA00022767"/>
    </source>
</evidence>
<dbReference type="EMBL" id="JBGMDY010000007">
    <property type="protein sequence ID" value="KAL2328834.1"/>
    <property type="molecule type" value="Genomic_DNA"/>
</dbReference>
<dbReference type="InterPro" id="IPR001024">
    <property type="entry name" value="PLAT/LH2_dom"/>
</dbReference>
<dbReference type="InterPro" id="IPR020834">
    <property type="entry name" value="LipOase_CS"/>
</dbReference>
<evidence type="ECO:0000256" key="17">
    <source>
        <dbReference type="ARBA" id="ARBA00023160"/>
    </source>
</evidence>
<evidence type="ECO:0000256" key="20">
    <source>
        <dbReference type="RuleBase" id="RU003975"/>
    </source>
</evidence>
<comment type="caution">
    <text evidence="23">The sequence shown here is derived from an EMBL/GenBank/DDBJ whole genome shotgun (WGS) entry which is preliminary data.</text>
</comment>
<keyword evidence="14 19" id="KW-0560">Oxidoreductase</keyword>
<dbReference type="GO" id="GO:0016165">
    <property type="term" value="F:linoleate 13S-lipoxygenase activity"/>
    <property type="evidence" value="ECO:0007669"/>
    <property type="project" value="UniProtKB-ARBA"/>
</dbReference>
<feature type="domain" description="PLAT" evidence="21">
    <location>
        <begin position="95"/>
        <end position="215"/>
    </location>
</feature>
<keyword evidence="8" id="KW-0934">Plastid</keyword>
<evidence type="ECO:0000256" key="8">
    <source>
        <dbReference type="ARBA" id="ARBA00022640"/>
    </source>
</evidence>
<dbReference type="Gene3D" id="4.10.375.10">
    <property type="entry name" value="Lipoxygenase-1, Domain 2"/>
    <property type="match status" value="1"/>
</dbReference>
<proteinExistence type="inferred from homology"/>
<evidence type="ECO:0000256" key="2">
    <source>
        <dbReference type="ARBA" id="ARBA00004229"/>
    </source>
</evidence>
<keyword evidence="11" id="KW-0276">Fatty acid metabolism</keyword>
<evidence type="ECO:0000256" key="18">
    <source>
        <dbReference type="PROSITE-ProRule" id="PRU00152"/>
    </source>
</evidence>
<dbReference type="CDD" id="cd01751">
    <property type="entry name" value="PLAT_LH2"/>
    <property type="match status" value="1"/>
</dbReference>
<dbReference type="EC" id="1.13.11.-" evidence="20"/>
<keyword evidence="6 20" id="KW-0444">Lipid biosynthesis</keyword>
<dbReference type="InterPro" id="IPR001246">
    <property type="entry name" value="LipOase_plant"/>
</dbReference>
<keyword evidence="7" id="KW-0150">Chloroplast</keyword>
<dbReference type="Pfam" id="PF01477">
    <property type="entry name" value="PLAT"/>
    <property type="match status" value="1"/>
</dbReference>
<dbReference type="SUPFAM" id="SSF49723">
    <property type="entry name" value="Lipase/lipooxygenase domain (PLAT/LH2 domain)"/>
    <property type="match status" value="1"/>
</dbReference>
<comment type="cofactor">
    <cofactor evidence="1 19">
        <name>Fe cation</name>
        <dbReference type="ChEBI" id="CHEBI:24875"/>
    </cofactor>
</comment>
<keyword evidence="12" id="KW-0809">Transit peptide</keyword>
<evidence type="ECO:0000256" key="11">
    <source>
        <dbReference type="ARBA" id="ARBA00022832"/>
    </source>
</evidence>
<dbReference type="GO" id="GO:0009507">
    <property type="term" value="C:chloroplast"/>
    <property type="evidence" value="ECO:0007669"/>
    <property type="project" value="UniProtKB-SubCell"/>
</dbReference>
<evidence type="ECO:0000256" key="19">
    <source>
        <dbReference type="RuleBase" id="RU003974"/>
    </source>
</evidence>
<comment type="similarity">
    <text evidence="4 19">Belongs to the lipoxygenase family.</text>
</comment>